<accession>A0A1M5MDB0</accession>
<evidence type="ECO:0000313" key="6">
    <source>
        <dbReference type="Proteomes" id="UP000184520"/>
    </source>
</evidence>
<sequence>MTTATTILIAEDQGMLLGALSALLDLEPDMQVVGKASNGKEALAMAEALTPDIVITDIEMPEMTGLELAQCIQQRQLTSKVIILTTFARSGYLRRAMDYGVKGYLLKDAPSDDLANAIRRVMQGRKIIAPELIVDAWEEADPLSDKERKALKLAADGKQTEQIASEMHLSPGTVRNYLSSASSKLNASNRIEAARIARQKGWL</sequence>
<dbReference type="Proteomes" id="UP000184520">
    <property type="component" value="Unassembled WGS sequence"/>
</dbReference>
<dbReference type="OrthoDB" id="9796655at2"/>
<evidence type="ECO:0000259" key="3">
    <source>
        <dbReference type="PROSITE" id="PS50043"/>
    </source>
</evidence>
<evidence type="ECO:0000256" key="2">
    <source>
        <dbReference type="PROSITE-ProRule" id="PRU00169"/>
    </source>
</evidence>
<dbReference type="SMART" id="SM00421">
    <property type="entry name" value="HTH_LUXR"/>
    <property type="match status" value="1"/>
</dbReference>
<dbReference type="SMART" id="SM00448">
    <property type="entry name" value="REC"/>
    <property type="match status" value="1"/>
</dbReference>
<dbReference type="GO" id="GO:0003677">
    <property type="term" value="F:DNA binding"/>
    <property type="evidence" value="ECO:0007669"/>
    <property type="project" value="UniProtKB-KW"/>
</dbReference>
<organism evidence="5 6">
    <name type="scientific">Marisediminitalea aggregata</name>
    <dbReference type="NCBI Taxonomy" id="634436"/>
    <lineage>
        <taxon>Bacteria</taxon>
        <taxon>Pseudomonadati</taxon>
        <taxon>Pseudomonadota</taxon>
        <taxon>Gammaproteobacteria</taxon>
        <taxon>Alteromonadales</taxon>
        <taxon>Alteromonadaceae</taxon>
        <taxon>Marisediminitalea</taxon>
    </lineage>
</organism>
<dbReference type="PRINTS" id="PR00038">
    <property type="entry name" value="HTHLUXR"/>
</dbReference>
<protein>
    <submittedName>
        <fullName evidence="5">Two-component system, NarL family, response regulator DesR</fullName>
    </submittedName>
</protein>
<dbReference type="GO" id="GO:0000160">
    <property type="term" value="P:phosphorelay signal transduction system"/>
    <property type="evidence" value="ECO:0007669"/>
    <property type="project" value="InterPro"/>
</dbReference>
<dbReference type="InterPro" id="IPR016032">
    <property type="entry name" value="Sig_transdc_resp-reg_C-effctor"/>
</dbReference>
<dbReference type="InterPro" id="IPR000792">
    <property type="entry name" value="Tscrpt_reg_LuxR_C"/>
</dbReference>
<dbReference type="RefSeq" id="WP_073323767.1">
    <property type="nucleotide sequence ID" value="NZ_FQWD01000004.1"/>
</dbReference>
<dbReference type="SUPFAM" id="SSF46894">
    <property type="entry name" value="C-terminal effector domain of the bipartite response regulators"/>
    <property type="match status" value="1"/>
</dbReference>
<evidence type="ECO:0000313" key="5">
    <source>
        <dbReference type="EMBL" id="SHG74879.1"/>
    </source>
</evidence>
<dbReference type="CDD" id="cd19930">
    <property type="entry name" value="REC_DesR-like"/>
    <property type="match status" value="1"/>
</dbReference>
<dbReference type="InterPro" id="IPR001789">
    <property type="entry name" value="Sig_transdc_resp-reg_receiver"/>
</dbReference>
<dbReference type="PROSITE" id="PS50110">
    <property type="entry name" value="RESPONSE_REGULATORY"/>
    <property type="match status" value="1"/>
</dbReference>
<dbReference type="STRING" id="634436.SAMN05216361_2979"/>
<keyword evidence="2" id="KW-0597">Phosphoprotein</keyword>
<dbReference type="PROSITE" id="PS00622">
    <property type="entry name" value="HTH_LUXR_1"/>
    <property type="match status" value="1"/>
</dbReference>
<reference evidence="6" key="1">
    <citation type="submission" date="2016-11" db="EMBL/GenBank/DDBJ databases">
        <authorList>
            <person name="Varghese N."/>
            <person name="Submissions S."/>
        </authorList>
    </citation>
    <scope>NUCLEOTIDE SEQUENCE [LARGE SCALE GENOMIC DNA]</scope>
    <source>
        <strain evidence="6">CGMCC 1.8995</strain>
    </source>
</reference>
<feature type="modified residue" description="4-aspartylphosphate" evidence="2">
    <location>
        <position position="57"/>
    </location>
</feature>
<dbReference type="EMBL" id="FQWD01000004">
    <property type="protein sequence ID" value="SHG74879.1"/>
    <property type="molecule type" value="Genomic_DNA"/>
</dbReference>
<dbReference type="AlphaFoldDB" id="A0A1M5MDB0"/>
<dbReference type="InterPro" id="IPR011006">
    <property type="entry name" value="CheY-like_superfamily"/>
</dbReference>
<dbReference type="PANTHER" id="PTHR43214">
    <property type="entry name" value="TWO-COMPONENT RESPONSE REGULATOR"/>
    <property type="match status" value="1"/>
</dbReference>
<keyword evidence="1" id="KW-0238">DNA-binding</keyword>
<dbReference type="Pfam" id="PF00072">
    <property type="entry name" value="Response_reg"/>
    <property type="match status" value="1"/>
</dbReference>
<keyword evidence="6" id="KW-1185">Reference proteome</keyword>
<dbReference type="Pfam" id="PF00196">
    <property type="entry name" value="GerE"/>
    <property type="match status" value="1"/>
</dbReference>
<dbReference type="SUPFAM" id="SSF52172">
    <property type="entry name" value="CheY-like"/>
    <property type="match status" value="1"/>
</dbReference>
<dbReference type="Gene3D" id="3.40.50.2300">
    <property type="match status" value="1"/>
</dbReference>
<feature type="domain" description="HTH luxR-type" evidence="3">
    <location>
        <begin position="136"/>
        <end position="201"/>
    </location>
</feature>
<dbReference type="PROSITE" id="PS50043">
    <property type="entry name" value="HTH_LUXR_2"/>
    <property type="match status" value="1"/>
</dbReference>
<gene>
    <name evidence="5" type="ORF">SAMN05216361_2979</name>
</gene>
<name>A0A1M5MDB0_9ALTE</name>
<evidence type="ECO:0000256" key="1">
    <source>
        <dbReference type="ARBA" id="ARBA00023125"/>
    </source>
</evidence>
<dbReference type="CDD" id="cd06170">
    <property type="entry name" value="LuxR_C_like"/>
    <property type="match status" value="1"/>
</dbReference>
<dbReference type="GO" id="GO:0006355">
    <property type="term" value="P:regulation of DNA-templated transcription"/>
    <property type="evidence" value="ECO:0007669"/>
    <property type="project" value="InterPro"/>
</dbReference>
<evidence type="ECO:0000259" key="4">
    <source>
        <dbReference type="PROSITE" id="PS50110"/>
    </source>
</evidence>
<proteinExistence type="predicted"/>
<dbReference type="InterPro" id="IPR039420">
    <property type="entry name" value="WalR-like"/>
</dbReference>
<dbReference type="PANTHER" id="PTHR43214:SF42">
    <property type="entry name" value="TRANSCRIPTIONAL REGULATORY PROTEIN DESR"/>
    <property type="match status" value="1"/>
</dbReference>
<feature type="domain" description="Response regulatory" evidence="4">
    <location>
        <begin position="6"/>
        <end position="122"/>
    </location>
</feature>